<dbReference type="Gene3D" id="1.10.101.10">
    <property type="entry name" value="PGBD-like superfamily/PGBD"/>
    <property type="match status" value="1"/>
</dbReference>
<dbReference type="SUPFAM" id="SSF47090">
    <property type="entry name" value="PGBD-like"/>
    <property type="match status" value="1"/>
</dbReference>
<sequence length="275" mass="30750">MKILLDMGHTLSGADLGTEGCGRKEQECTREIGYKIKEKLEAIGHRVIVCSPDNAATLHESLEYRVKTANKEGGDLYISLHLHAFNGIAYGTEIYTYAARKFKEALDILENISSLGYRNRGIKDGSRLYVIRKTVMKAMVIECCFIDNEKDMELYNAEAMASEIVNGIIGKKSRKSWVEELQKECSKERGNIEIIQGIADENTLEVCPMLRIGNTGGIVRIMQQRLTSLGYGLPYGADGILGYGTKQVIMKFQRDNGLTEDGIVGKETWRKLLLL</sequence>
<dbReference type="InterPro" id="IPR036365">
    <property type="entry name" value="PGBD-like_sf"/>
</dbReference>
<reference evidence="2 5" key="2">
    <citation type="submission" date="2018-03" db="EMBL/GenBank/DDBJ databases">
        <title>The uncultured portion of the human microbiome is neutrally assembled.</title>
        <authorList>
            <person name="Jeraldo P."/>
            <person name="Boardman L."/>
            <person name="White B.A."/>
            <person name="Nelson H."/>
            <person name="Goldenfeld N."/>
            <person name="Chia N."/>
        </authorList>
    </citation>
    <scope>NUCLEOTIDE SEQUENCE [LARGE SCALE GENOMIC DNA]</scope>
    <source>
        <strain evidence="2">CIM:MAG 903</strain>
    </source>
</reference>
<dbReference type="AlphaFoldDB" id="A0A1I2MY82"/>
<dbReference type="CDD" id="cd02696">
    <property type="entry name" value="MurNAc-LAA"/>
    <property type="match status" value="1"/>
</dbReference>
<dbReference type="Pfam" id="PF01471">
    <property type="entry name" value="PG_binding_1"/>
    <property type="match status" value="1"/>
</dbReference>
<evidence type="ECO:0000313" key="2">
    <source>
        <dbReference type="EMBL" id="PWL52941.1"/>
    </source>
</evidence>
<dbReference type="InterPro" id="IPR002477">
    <property type="entry name" value="Peptidoglycan-bd-like"/>
</dbReference>
<evidence type="ECO:0000313" key="5">
    <source>
        <dbReference type="Proteomes" id="UP000246114"/>
    </source>
</evidence>
<dbReference type="GO" id="GO:0008745">
    <property type="term" value="F:N-acetylmuramoyl-L-alanine amidase activity"/>
    <property type="evidence" value="ECO:0007669"/>
    <property type="project" value="InterPro"/>
</dbReference>
<dbReference type="eggNOG" id="COG0860">
    <property type="taxonomic scope" value="Bacteria"/>
</dbReference>
<dbReference type="Proteomes" id="UP000182135">
    <property type="component" value="Unassembled WGS sequence"/>
</dbReference>
<evidence type="ECO:0000313" key="3">
    <source>
        <dbReference type="EMBL" id="SFF94286.1"/>
    </source>
</evidence>
<evidence type="ECO:0000259" key="1">
    <source>
        <dbReference type="SMART" id="SM00646"/>
    </source>
</evidence>
<dbReference type="Proteomes" id="UP000246114">
    <property type="component" value="Unassembled WGS sequence"/>
</dbReference>
<dbReference type="GO" id="GO:0009253">
    <property type="term" value="P:peptidoglycan catabolic process"/>
    <property type="evidence" value="ECO:0007669"/>
    <property type="project" value="InterPro"/>
</dbReference>
<feature type="domain" description="MurNAc-LAA" evidence="1">
    <location>
        <begin position="66"/>
        <end position="169"/>
    </location>
</feature>
<protein>
    <submittedName>
        <fullName evidence="3">N-acetylmuramoyl-L-alanine amidase</fullName>
    </submittedName>
</protein>
<reference evidence="3 4" key="1">
    <citation type="submission" date="2016-10" db="EMBL/GenBank/DDBJ databases">
        <authorList>
            <person name="de Groot N.N."/>
        </authorList>
    </citation>
    <scope>NUCLEOTIDE SEQUENCE [LARGE SCALE GENOMIC DNA]</scope>
    <source>
        <strain evidence="3 4">NLAE-zl-G419</strain>
    </source>
</reference>
<dbReference type="Gene3D" id="3.40.630.40">
    <property type="entry name" value="Zn-dependent exopeptidases"/>
    <property type="match status" value="1"/>
</dbReference>
<accession>A0A1I2MY82</accession>
<dbReference type="InterPro" id="IPR036366">
    <property type="entry name" value="PGBDSf"/>
</dbReference>
<keyword evidence="4" id="KW-1185">Reference proteome</keyword>
<dbReference type="PANTHER" id="PTHR30032">
    <property type="entry name" value="N-ACETYLMURAMOYL-L-ALANINE AMIDASE-RELATED"/>
    <property type="match status" value="1"/>
</dbReference>
<dbReference type="SMART" id="SM00646">
    <property type="entry name" value="Ami_3"/>
    <property type="match status" value="1"/>
</dbReference>
<dbReference type="EMBL" id="QAMZ01000043">
    <property type="protein sequence ID" value="PWL52941.1"/>
    <property type="molecule type" value="Genomic_DNA"/>
</dbReference>
<dbReference type="OrthoDB" id="5344211at2"/>
<dbReference type="PANTHER" id="PTHR30032:SF1">
    <property type="entry name" value="N-ACETYLMURAMOYL-L-ALANINE AMIDASE LYTC"/>
    <property type="match status" value="1"/>
</dbReference>
<dbReference type="STRING" id="1529.SAMN04487885_11673"/>
<dbReference type="GeneID" id="90544448"/>
<dbReference type="eggNOG" id="COG3409">
    <property type="taxonomic scope" value="Bacteria"/>
</dbReference>
<dbReference type="Pfam" id="PF01520">
    <property type="entry name" value="Amidase_3"/>
    <property type="match status" value="1"/>
</dbReference>
<organism evidence="3 4">
    <name type="scientific">Clostridium cadaveris</name>
    <dbReference type="NCBI Taxonomy" id="1529"/>
    <lineage>
        <taxon>Bacteria</taxon>
        <taxon>Bacillati</taxon>
        <taxon>Bacillota</taxon>
        <taxon>Clostridia</taxon>
        <taxon>Eubacteriales</taxon>
        <taxon>Clostridiaceae</taxon>
        <taxon>Clostridium</taxon>
    </lineage>
</organism>
<dbReference type="EMBL" id="FOOE01000016">
    <property type="protein sequence ID" value="SFF94286.1"/>
    <property type="molecule type" value="Genomic_DNA"/>
</dbReference>
<name>A0A1I2MY82_9CLOT</name>
<dbReference type="SUPFAM" id="SSF53187">
    <property type="entry name" value="Zn-dependent exopeptidases"/>
    <property type="match status" value="1"/>
</dbReference>
<gene>
    <name evidence="2" type="ORF">DBY38_08675</name>
    <name evidence="3" type="ORF">SAMN04487885_11673</name>
</gene>
<proteinExistence type="predicted"/>
<dbReference type="InterPro" id="IPR051922">
    <property type="entry name" value="Bact_Sporulation_Assoc"/>
</dbReference>
<dbReference type="InterPro" id="IPR002508">
    <property type="entry name" value="MurNAc-LAA_cat"/>
</dbReference>
<evidence type="ECO:0000313" key="4">
    <source>
        <dbReference type="Proteomes" id="UP000182135"/>
    </source>
</evidence>
<dbReference type="RefSeq" id="WP_027637986.1">
    <property type="nucleotide sequence ID" value="NZ_BAAACD010000024.1"/>
</dbReference>